<sequence>MPEENQKTELKNQRLDPHDPFVLDAHRLARRPGSMLKVVRTVPAPADLGLEVIGVPEGADVELNLKLEAVVEGVLVSGTARAPLAGECVRCLDPLTDEVEVDFAELFVAPGNDGDDETLWLQDDLIDLEPVVRDAVVLTLPLQPLCEEDCPGLCAQCGAVLRDDPDHDHSEVDPRWAALEGLVSTDEQPDD</sequence>
<reference evidence="2" key="1">
    <citation type="journal article" date="2019" name="Int. J. Syst. Evol. Microbiol.">
        <title>The Global Catalogue of Microorganisms (GCM) 10K type strain sequencing project: providing services to taxonomists for standard genome sequencing and annotation.</title>
        <authorList>
            <consortium name="The Broad Institute Genomics Platform"/>
            <consortium name="The Broad Institute Genome Sequencing Center for Infectious Disease"/>
            <person name="Wu L."/>
            <person name="Ma J."/>
        </authorList>
    </citation>
    <scope>NUCLEOTIDE SEQUENCE [LARGE SCALE GENOMIC DNA]</scope>
    <source>
        <strain evidence="2">JCM 10671</strain>
    </source>
</reference>
<dbReference type="RefSeq" id="WP_344608139.1">
    <property type="nucleotide sequence ID" value="NZ_BAAAHE010000044.1"/>
</dbReference>
<dbReference type="Pfam" id="PF02620">
    <property type="entry name" value="YceD"/>
    <property type="match status" value="1"/>
</dbReference>
<proteinExistence type="predicted"/>
<evidence type="ECO:0000313" key="2">
    <source>
        <dbReference type="Proteomes" id="UP001500957"/>
    </source>
</evidence>
<gene>
    <name evidence="1" type="ORF">GCM10009547_40400</name>
</gene>
<protein>
    <submittedName>
        <fullName evidence="1">DUF177 domain-containing protein</fullName>
    </submittedName>
</protein>
<dbReference type="PANTHER" id="PTHR34374:SF1">
    <property type="entry name" value="LARGE RIBOSOMAL RNA SUBUNIT ACCUMULATION PROTEIN YCED HOMOLOG 1, CHLOROPLASTIC"/>
    <property type="match status" value="1"/>
</dbReference>
<comment type="caution">
    <text evidence="1">The sequence shown here is derived from an EMBL/GenBank/DDBJ whole genome shotgun (WGS) entry which is preliminary data.</text>
</comment>
<dbReference type="InterPro" id="IPR003772">
    <property type="entry name" value="YceD"/>
</dbReference>
<dbReference type="Proteomes" id="UP001500957">
    <property type="component" value="Unassembled WGS sequence"/>
</dbReference>
<dbReference type="EMBL" id="BAAAHE010000044">
    <property type="protein sequence ID" value="GAA0632477.1"/>
    <property type="molecule type" value="Genomic_DNA"/>
</dbReference>
<evidence type="ECO:0000313" key="1">
    <source>
        <dbReference type="EMBL" id="GAA0632477.1"/>
    </source>
</evidence>
<dbReference type="PANTHER" id="PTHR34374">
    <property type="entry name" value="LARGE RIBOSOMAL RNA SUBUNIT ACCUMULATION PROTEIN YCED HOMOLOG 1, CHLOROPLASTIC"/>
    <property type="match status" value="1"/>
</dbReference>
<accession>A0ABP3SFB6</accession>
<name>A0ABP3SFB6_9ACTN</name>
<organism evidence="1 2">
    <name type="scientific">Sporichthya brevicatena</name>
    <dbReference type="NCBI Taxonomy" id="171442"/>
    <lineage>
        <taxon>Bacteria</taxon>
        <taxon>Bacillati</taxon>
        <taxon>Actinomycetota</taxon>
        <taxon>Actinomycetes</taxon>
        <taxon>Sporichthyales</taxon>
        <taxon>Sporichthyaceae</taxon>
        <taxon>Sporichthya</taxon>
    </lineage>
</organism>
<keyword evidence="2" id="KW-1185">Reference proteome</keyword>